<dbReference type="AlphaFoldDB" id="A0ABD3MC55"/>
<evidence type="ECO:0000256" key="5">
    <source>
        <dbReference type="SAM" id="Phobius"/>
    </source>
</evidence>
<keyword evidence="2" id="KW-0964">Secreted</keyword>
<protein>
    <recommendedName>
        <fullName evidence="6">Carbohydrate-binding module family 96 domain-containing protein</fullName>
    </recommendedName>
</protein>
<dbReference type="Pfam" id="PF24517">
    <property type="entry name" value="CBM96"/>
    <property type="match status" value="1"/>
</dbReference>
<evidence type="ECO:0000256" key="3">
    <source>
        <dbReference type="ARBA" id="ARBA00022729"/>
    </source>
</evidence>
<reference evidence="7 8" key="1">
    <citation type="submission" date="2024-10" db="EMBL/GenBank/DDBJ databases">
        <title>Updated reference genomes for cyclostephanoid diatoms.</title>
        <authorList>
            <person name="Roberts W.R."/>
            <person name="Alverson A.J."/>
        </authorList>
    </citation>
    <scope>NUCLEOTIDE SEQUENCE [LARGE SCALE GENOMIC DNA]</scope>
    <source>
        <strain evidence="7 8">AJA232-27</strain>
    </source>
</reference>
<keyword evidence="8" id="KW-1185">Reference proteome</keyword>
<dbReference type="Proteomes" id="UP001530293">
    <property type="component" value="Unassembled WGS sequence"/>
</dbReference>
<feature type="domain" description="Carbohydrate-binding module family 96" evidence="6">
    <location>
        <begin position="342"/>
        <end position="521"/>
    </location>
</feature>
<comment type="caution">
    <text evidence="7">The sequence shown here is derived from an EMBL/GenBank/DDBJ whole genome shotgun (WGS) entry which is preliminary data.</text>
</comment>
<dbReference type="GO" id="GO:0005576">
    <property type="term" value="C:extracellular region"/>
    <property type="evidence" value="ECO:0007669"/>
    <property type="project" value="UniProtKB-SubCell"/>
</dbReference>
<dbReference type="InterPro" id="IPR055372">
    <property type="entry name" value="CBM96"/>
</dbReference>
<keyword evidence="5" id="KW-0472">Membrane</keyword>
<feature type="compositionally biased region" description="Pro residues" evidence="4">
    <location>
        <begin position="253"/>
        <end position="270"/>
    </location>
</feature>
<feature type="transmembrane region" description="Helical" evidence="5">
    <location>
        <begin position="83"/>
        <end position="105"/>
    </location>
</feature>
<evidence type="ECO:0000259" key="6">
    <source>
        <dbReference type="Pfam" id="PF24517"/>
    </source>
</evidence>
<accession>A0ABD3MC55</accession>
<evidence type="ECO:0000256" key="4">
    <source>
        <dbReference type="SAM" id="MobiDB-lite"/>
    </source>
</evidence>
<keyword evidence="3" id="KW-0732">Signal</keyword>
<gene>
    <name evidence="7" type="ORF">ACHAWU_006553</name>
</gene>
<feature type="region of interest" description="Disordered" evidence="4">
    <location>
        <begin position="219"/>
        <end position="270"/>
    </location>
</feature>
<evidence type="ECO:0000313" key="7">
    <source>
        <dbReference type="EMBL" id="KAL3761523.1"/>
    </source>
</evidence>
<evidence type="ECO:0000256" key="2">
    <source>
        <dbReference type="ARBA" id="ARBA00022525"/>
    </source>
</evidence>
<keyword evidence="5" id="KW-0812">Transmembrane</keyword>
<proteinExistence type="predicted"/>
<evidence type="ECO:0000256" key="1">
    <source>
        <dbReference type="ARBA" id="ARBA00004613"/>
    </source>
</evidence>
<evidence type="ECO:0000313" key="8">
    <source>
        <dbReference type="Proteomes" id="UP001530293"/>
    </source>
</evidence>
<keyword evidence="5" id="KW-1133">Transmembrane helix</keyword>
<sequence>MDFVVTRAAGAVNEPHLVLFLLTLEGLNINYGALFTYIQRVVSFGEGSGYVDEEAAMRYAATNRRYCRWNCSWFASSSRSVKLIVLCSMLMFLGSVTTLALAFFWPDVINGGSDDSSVSSRLDEAVNATGENIQEVPPRAEDSLFQSVLVLDDCYAGALCSEEGMRCADGSTESCCGETYNSFVCDCAIVEGTLQYMCRSTDACLAPCDGLVPEVATSSSWIPSSEPSQPPVFSDSPTNDPLQQVIIDSPSNRPSPKPTETPMSKPSPIPWKEPTAEVTYFMFSFRQLNLNVTHVAQCFYILQPSIQLTPQSTDTTMTDEVPTVNPTSIEPSQIPVLMQSLTVQASKDTYLDETDAFTNFGSSERLRVDGSPRSWSLVTFDVSSAVNDYLQVQRLSRSASRNEPRTMQALKVMNIKLRLYSLDEGGDAIIYALPNANRWAETMLTWDSVDKLNRSDEFQVGALDWVWPFDWNEVDVTDAFAMNDDPNVVISFMITTTSDNGITFASRERNDGMFSPELVITLDSAEANVFHSSAIVASPTHPPSSLWPTYSPTSDD</sequence>
<dbReference type="EMBL" id="JALLBG020000149">
    <property type="protein sequence ID" value="KAL3761523.1"/>
    <property type="molecule type" value="Genomic_DNA"/>
</dbReference>
<comment type="subcellular location">
    <subcellularLocation>
        <location evidence="1">Secreted</location>
    </subcellularLocation>
</comment>
<dbReference type="NCBIfam" id="NF033679">
    <property type="entry name" value="DNRLRE_dom"/>
    <property type="match status" value="1"/>
</dbReference>
<name>A0ABD3MC55_9STRA</name>
<organism evidence="7 8">
    <name type="scientific">Discostella pseudostelligera</name>
    <dbReference type="NCBI Taxonomy" id="259834"/>
    <lineage>
        <taxon>Eukaryota</taxon>
        <taxon>Sar</taxon>
        <taxon>Stramenopiles</taxon>
        <taxon>Ochrophyta</taxon>
        <taxon>Bacillariophyta</taxon>
        <taxon>Coscinodiscophyceae</taxon>
        <taxon>Thalassiosirophycidae</taxon>
        <taxon>Stephanodiscales</taxon>
        <taxon>Stephanodiscaceae</taxon>
        <taxon>Discostella</taxon>
    </lineage>
</organism>